<dbReference type="AlphaFoldDB" id="A0A0F9ANC9"/>
<name>A0A0F9ANC9_9ZZZZ</name>
<proteinExistence type="predicted"/>
<reference evidence="1" key="1">
    <citation type="journal article" date="2015" name="Nature">
        <title>Complex archaea that bridge the gap between prokaryotes and eukaryotes.</title>
        <authorList>
            <person name="Spang A."/>
            <person name="Saw J.H."/>
            <person name="Jorgensen S.L."/>
            <person name="Zaremba-Niedzwiedzka K."/>
            <person name="Martijn J."/>
            <person name="Lind A.E."/>
            <person name="van Eijk R."/>
            <person name="Schleper C."/>
            <person name="Guy L."/>
            <person name="Ettema T.J."/>
        </authorList>
    </citation>
    <scope>NUCLEOTIDE SEQUENCE</scope>
</reference>
<comment type="caution">
    <text evidence="1">The sequence shown here is derived from an EMBL/GenBank/DDBJ whole genome shotgun (WGS) entry which is preliminary data.</text>
</comment>
<gene>
    <name evidence="1" type="ORF">LCGC14_2890980</name>
</gene>
<dbReference type="EMBL" id="LAZR01056655">
    <property type="protein sequence ID" value="KKK73721.1"/>
    <property type="molecule type" value="Genomic_DNA"/>
</dbReference>
<protein>
    <submittedName>
        <fullName evidence="1">Uncharacterized protein</fullName>
    </submittedName>
</protein>
<sequence length="209" mass="24662">MEKETLVNHLAELPALFQEWREYSNCWTKDWLIGEELTEYEGLKQIESDIDRQVDEAEHSIIRPLPDYPKEYKAMLAQLAELVPYIKQVEMVRRALSNLDRMVFPQAQEVTRLFWNKSVAEIKYQDLSATKDRREYANSKVTKIRLAVYEVFTDEVKKIATQTRERLEAQHTDSLKRKRALEQLARSRQQEKLQPINARIKELLAAALN</sequence>
<organism evidence="1">
    <name type="scientific">marine sediment metagenome</name>
    <dbReference type="NCBI Taxonomy" id="412755"/>
    <lineage>
        <taxon>unclassified sequences</taxon>
        <taxon>metagenomes</taxon>
        <taxon>ecological metagenomes</taxon>
    </lineage>
</organism>
<evidence type="ECO:0000313" key="1">
    <source>
        <dbReference type="EMBL" id="KKK73721.1"/>
    </source>
</evidence>
<accession>A0A0F9ANC9</accession>